<comment type="caution">
    <text evidence="2">The sequence shown here is derived from an EMBL/GenBank/DDBJ whole genome shotgun (WGS) entry which is preliminary data.</text>
</comment>
<evidence type="ECO:0000256" key="1">
    <source>
        <dbReference type="SAM" id="Phobius"/>
    </source>
</evidence>
<gene>
    <name evidence="2" type="ORF">ENSA7_76530</name>
</gene>
<feature type="transmembrane region" description="Helical" evidence="1">
    <location>
        <begin position="33"/>
        <end position="53"/>
    </location>
</feature>
<accession>A0A2S9XQ07</accession>
<organism evidence="2 3">
    <name type="scientific">Enhygromyxa salina</name>
    <dbReference type="NCBI Taxonomy" id="215803"/>
    <lineage>
        <taxon>Bacteria</taxon>
        <taxon>Pseudomonadati</taxon>
        <taxon>Myxococcota</taxon>
        <taxon>Polyangia</taxon>
        <taxon>Nannocystales</taxon>
        <taxon>Nannocystaceae</taxon>
        <taxon>Enhygromyxa</taxon>
    </lineage>
</organism>
<feature type="transmembrane region" description="Helical" evidence="1">
    <location>
        <begin position="7"/>
        <end position="27"/>
    </location>
</feature>
<name>A0A2S9XQ07_9BACT</name>
<reference evidence="2 3" key="1">
    <citation type="submission" date="2018-03" db="EMBL/GenBank/DDBJ databases">
        <title>Draft Genome Sequences of the Obligatory Marine Myxobacteria Enhygromyxa salina SWB007.</title>
        <authorList>
            <person name="Poehlein A."/>
            <person name="Moghaddam J.A."/>
            <person name="Harms H."/>
            <person name="Alanjari M."/>
            <person name="Koenig G.M."/>
            <person name="Daniel R."/>
            <person name="Schaeberle T.F."/>
        </authorList>
    </citation>
    <scope>NUCLEOTIDE SEQUENCE [LARGE SCALE GENOMIC DNA]</scope>
    <source>
        <strain evidence="2 3">SWB007</strain>
    </source>
</reference>
<dbReference type="RefSeq" id="WP_146158635.1">
    <property type="nucleotide sequence ID" value="NZ_PVNL01000139.1"/>
</dbReference>
<protein>
    <submittedName>
        <fullName evidence="2">Uncharacterized protein</fullName>
    </submittedName>
</protein>
<keyword evidence="1" id="KW-0472">Membrane</keyword>
<dbReference type="EMBL" id="PVNL01000139">
    <property type="protein sequence ID" value="PRP94830.1"/>
    <property type="molecule type" value="Genomic_DNA"/>
</dbReference>
<dbReference type="AlphaFoldDB" id="A0A2S9XQ07"/>
<evidence type="ECO:0000313" key="2">
    <source>
        <dbReference type="EMBL" id="PRP94830.1"/>
    </source>
</evidence>
<keyword evidence="1" id="KW-1133">Transmembrane helix</keyword>
<evidence type="ECO:0000313" key="3">
    <source>
        <dbReference type="Proteomes" id="UP000238823"/>
    </source>
</evidence>
<proteinExistence type="predicted"/>
<sequence length="87" mass="9294">MSNTATHFTLAGMVAALLGLVAGALLWHGPNSGLATALACGCLLVAAITRLRARRGLRAELVREAKRDDFDDPEAYADASLDEWARR</sequence>
<keyword evidence="1" id="KW-0812">Transmembrane</keyword>
<dbReference type="Proteomes" id="UP000238823">
    <property type="component" value="Unassembled WGS sequence"/>
</dbReference>